<proteinExistence type="predicted"/>
<protein>
    <recommendedName>
        <fullName evidence="1">N(4)-bis(aminopropyl)spermidine synthase C-terminal domain-containing protein</fullName>
    </recommendedName>
</protein>
<name>D3PVB3_STANL</name>
<dbReference type="GO" id="GO:0006596">
    <property type="term" value="P:polyamine biosynthetic process"/>
    <property type="evidence" value="ECO:0007669"/>
    <property type="project" value="TreeGrafter"/>
</dbReference>
<dbReference type="GO" id="GO:0016740">
    <property type="term" value="F:transferase activity"/>
    <property type="evidence" value="ECO:0007669"/>
    <property type="project" value="TreeGrafter"/>
</dbReference>
<sequence length="402" mass="42846">MTCADSAASTPDRSRVIDRRDVNEIATQVARAVDLAEGAWGVVDVLRAIARHEPVAVRELSRHVELPVPIVAAIGNELRKRGIVDTQRPVRLTEVGRMVMGTETWLDSGDCPTCAGRGITVPAELDELADELSGVAERMPGARMELDQAHCTVDTKLRRVMLLSKLGVLAKPMIFIGDDDLTSLAVAMVAKSVGLPIGPMTVVDVDEALLDYIAAQARELGTDLTAVHHDATRPLPEALREGFAVALTDPPYTLAGAELFLSRAVSALEPRPGQHLLFSFGGRRPAETVAVQALIAGMGLAVRSLVPNFNEYLGAGILGGTSHLYHLRTVDGAAPSIDGDFDGPLYTADNRTESVRGFRCAACKTVQPVGPGQRFARIAELKAAGCPECGATTFRPLPLTPR</sequence>
<dbReference type="InterPro" id="IPR051720">
    <property type="entry name" value="rRNA_MeTrfase/Polyamine_Synth"/>
</dbReference>
<organism evidence="2 3">
    <name type="scientific">Stackebrandtia nassauensis (strain DSM 44728 / CIP 108903 / NRRL B-16338 / NBRC 102104 / LLR-40K-21)</name>
    <dbReference type="NCBI Taxonomy" id="446470"/>
    <lineage>
        <taxon>Bacteria</taxon>
        <taxon>Bacillati</taxon>
        <taxon>Actinomycetota</taxon>
        <taxon>Actinomycetes</taxon>
        <taxon>Glycomycetales</taxon>
        <taxon>Glycomycetaceae</taxon>
        <taxon>Stackebrandtia</taxon>
    </lineage>
</organism>
<evidence type="ECO:0000313" key="3">
    <source>
        <dbReference type="Proteomes" id="UP000000844"/>
    </source>
</evidence>
<dbReference type="RefSeq" id="WP_013016737.1">
    <property type="nucleotide sequence ID" value="NC_013947.1"/>
</dbReference>
<evidence type="ECO:0000259" key="1">
    <source>
        <dbReference type="Pfam" id="PF01861"/>
    </source>
</evidence>
<dbReference type="eggNOG" id="COG1568">
    <property type="taxonomic scope" value="Bacteria"/>
</dbReference>
<dbReference type="InterPro" id="IPR002723">
    <property type="entry name" value="BpsA_C"/>
</dbReference>
<dbReference type="PANTHER" id="PTHR23290:SF0">
    <property type="entry name" value="RRNA N6-ADENOSINE-METHYLTRANSFERASE METTL5"/>
    <property type="match status" value="1"/>
</dbReference>
<dbReference type="Pfam" id="PF01861">
    <property type="entry name" value="BpsA_C"/>
    <property type="match status" value="1"/>
</dbReference>
<dbReference type="Proteomes" id="UP000000844">
    <property type="component" value="Chromosome"/>
</dbReference>
<dbReference type="AlphaFoldDB" id="D3PVB3"/>
<dbReference type="InterPro" id="IPR029063">
    <property type="entry name" value="SAM-dependent_MTases_sf"/>
</dbReference>
<evidence type="ECO:0000313" key="2">
    <source>
        <dbReference type="EMBL" id="ADD41166.1"/>
    </source>
</evidence>
<feature type="domain" description="N(4)-bis(aminopropyl)spermidine synthase C-terminal" evidence="1">
    <location>
        <begin position="128"/>
        <end position="317"/>
    </location>
</feature>
<keyword evidence="3" id="KW-1185">Reference proteome</keyword>
<accession>D3PVB3</accession>
<dbReference type="HOGENOM" id="CLU_042160_0_0_11"/>
<dbReference type="Gene3D" id="3.40.50.150">
    <property type="entry name" value="Vaccinia Virus protein VP39"/>
    <property type="match status" value="1"/>
</dbReference>
<reference evidence="2 3" key="1">
    <citation type="journal article" date="2009" name="Stand. Genomic Sci.">
        <title>Complete genome sequence of Stackebrandtia nassauensis type strain (LLR-40K-21).</title>
        <authorList>
            <person name="Munk C."/>
            <person name="Lapidus A."/>
            <person name="Copeland A."/>
            <person name="Jando M."/>
            <person name="Mayilraj S."/>
            <person name="Glavina Del Rio T."/>
            <person name="Nolan M."/>
            <person name="Chen F."/>
            <person name="Lucas S."/>
            <person name="Tice H."/>
            <person name="Cheng J.F."/>
            <person name="Han C."/>
            <person name="Detter J.C."/>
            <person name="Bruce D."/>
            <person name="Goodwin L."/>
            <person name="Chain P."/>
            <person name="Pitluck S."/>
            <person name="Goker M."/>
            <person name="Ovchinikova G."/>
            <person name="Pati A."/>
            <person name="Ivanova N."/>
            <person name="Mavromatis K."/>
            <person name="Chen A."/>
            <person name="Palaniappan K."/>
            <person name="Land M."/>
            <person name="Hauser L."/>
            <person name="Chang Y.J."/>
            <person name="Jeffries C.D."/>
            <person name="Bristow J."/>
            <person name="Eisen J.A."/>
            <person name="Markowitz V."/>
            <person name="Hugenholtz P."/>
            <person name="Kyrpides N.C."/>
            <person name="Klenk H.P."/>
        </authorList>
    </citation>
    <scope>NUCLEOTIDE SEQUENCE [LARGE SCALE GENOMIC DNA]</scope>
    <source>
        <strain evidence="3">DSM 44728 / CIP 108903 / NRRL B-16338 / NBRC 102104 / LLR-40K-21</strain>
    </source>
</reference>
<gene>
    <name evidence="2" type="ordered locus">Snas_1462</name>
</gene>
<dbReference type="STRING" id="446470.Snas_1462"/>
<dbReference type="KEGG" id="sna:Snas_1462"/>
<dbReference type="PANTHER" id="PTHR23290">
    <property type="entry name" value="RRNA N6-ADENOSINE-METHYLTRANSFERASE METTL5"/>
    <property type="match status" value="1"/>
</dbReference>
<dbReference type="EMBL" id="CP001778">
    <property type="protein sequence ID" value="ADD41166.1"/>
    <property type="molecule type" value="Genomic_DNA"/>
</dbReference>
<dbReference type="SUPFAM" id="SSF53335">
    <property type="entry name" value="S-adenosyl-L-methionine-dependent methyltransferases"/>
    <property type="match status" value="1"/>
</dbReference>